<dbReference type="PANTHER" id="PTHR30154:SF34">
    <property type="entry name" value="TRANSCRIPTIONAL REGULATOR AZLB"/>
    <property type="match status" value="1"/>
</dbReference>
<comment type="caution">
    <text evidence="5">The sequence shown here is derived from an EMBL/GenBank/DDBJ whole genome shotgun (WGS) entry which is preliminary data.</text>
</comment>
<evidence type="ECO:0000256" key="3">
    <source>
        <dbReference type="ARBA" id="ARBA00023163"/>
    </source>
</evidence>
<dbReference type="InterPro" id="IPR000485">
    <property type="entry name" value="AsnC-type_HTH_dom"/>
</dbReference>
<keyword evidence="6" id="KW-1185">Reference proteome</keyword>
<dbReference type="PRINTS" id="PR00033">
    <property type="entry name" value="HTHASNC"/>
</dbReference>
<dbReference type="RefSeq" id="WP_024706826.1">
    <property type="nucleotide sequence ID" value="NZ_JBEAAL010000030.1"/>
</dbReference>
<dbReference type="InterPro" id="IPR019887">
    <property type="entry name" value="Tscrpt_reg_AsnC/Lrp_C"/>
</dbReference>
<keyword evidence="2" id="KW-0238">DNA-binding</keyword>
<dbReference type="SUPFAM" id="SSF54909">
    <property type="entry name" value="Dimeric alpha+beta barrel"/>
    <property type="match status" value="1"/>
</dbReference>
<dbReference type="SUPFAM" id="SSF46785">
    <property type="entry name" value="Winged helix' DNA-binding domain"/>
    <property type="match status" value="1"/>
</dbReference>
<accession>A0ABV0MA64</accession>
<dbReference type="PROSITE" id="PS50956">
    <property type="entry name" value="HTH_ASNC_2"/>
    <property type="match status" value="1"/>
</dbReference>
<dbReference type="EMBL" id="JBEAAL010000030">
    <property type="protein sequence ID" value="MEQ1408790.1"/>
    <property type="molecule type" value="Genomic_DNA"/>
</dbReference>
<dbReference type="Gene3D" id="1.10.10.10">
    <property type="entry name" value="Winged helix-like DNA-binding domain superfamily/Winged helix DNA-binding domain"/>
    <property type="match status" value="1"/>
</dbReference>
<dbReference type="Pfam" id="PF01037">
    <property type="entry name" value="AsnC_trans_reg"/>
    <property type="match status" value="1"/>
</dbReference>
<keyword evidence="1" id="KW-0805">Transcription regulation</keyword>
<dbReference type="InterPro" id="IPR036390">
    <property type="entry name" value="WH_DNA-bd_sf"/>
</dbReference>
<reference evidence="5 6" key="1">
    <citation type="submission" date="2024-05" db="EMBL/GenBank/DDBJ databases">
        <title>Neorhizobium sp. Rsf11, a plant growth promoting and heavy metal resistant PAH-degrader.</title>
        <authorList>
            <person name="Golubev S.N."/>
            <person name="Muratova A.Y."/>
            <person name="Markelova M.I."/>
        </authorList>
    </citation>
    <scope>NUCLEOTIDE SEQUENCE [LARGE SCALE GENOMIC DNA]</scope>
    <source>
        <strain evidence="5 6">Rsf11</strain>
    </source>
</reference>
<feature type="domain" description="HTH asnC-type" evidence="4">
    <location>
        <begin position="5"/>
        <end position="66"/>
    </location>
</feature>
<dbReference type="InterPro" id="IPR036388">
    <property type="entry name" value="WH-like_DNA-bd_sf"/>
</dbReference>
<evidence type="ECO:0000313" key="6">
    <source>
        <dbReference type="Proteomes" id="UP001496627"/>
    </source>
</evidence>
<dbReference type="InterPro" id="IPR011008">
    <property type="entry name" value="Dimeric_a/b-barrel"/>
</dbReference>
<dbReference type="Gene3D" id="3.30.70.920">
    <property type="match status" value="1"/>
</dbReference>
<dbReference type="PANTHER" id="PTHR30154">
    <property type="entry name" value="LEUCINE-RESPONSIVE REGULATORY PROTEIN"/>
    <property type="match status" value="1"/>
</dbReference>
<dbReference type="Pfam" id="PF13412">
    <property type="entry name" value="HTH_24"/>
    <property type="match status" value="1"/>
</dbReference>
<gene>
    <name evidence="5" type="ORF">ABK249_28055</name>
</gene>
<dbReference type="SMART" id="SM00344">
    <property type="entry name" value="HTH_ASNC"/>
    <property type="match status" value="1"/>
</dbReference>
<proteinExistence type="predicted"/>
<sequence length="154" mass="16994">MPAKLDHFDSEILRVLHNDGRLTINDLSARIGLSPSPTARRLRHLEEIGVITGYAALINEATLGFGFTVFVSVQLDKQVDEALATFEAAIATFPQVVDCWLMTGNRDYLLRVATTGLEEFERFLVGRLTKVRGVASIESSIPLRRVKAGLGRIV</sequence>
<dbReference type="CDD" id="cd00090">
    <property type="entry name" value="HTH_ARSR"/>
    <property type="match status" value="1"/>
</dbReference>
<organism evidence="5 6">
    <name type="scientific">Neorhizobium phenanthreniclasticum</name>
    <dbReference type="NCBI Taxonomy" id="3157917"/>
    <lineage>
        <taxon>Bacteria</taxon>
        <taxon>Pseudomonadati</taxon>
        <taxon>Pseudomonadota</taxon>
        <taxon>Alphaproteobacteria</taxon>
        <taxon>Hyphomicrobiales</taxon>
        <taxon>Rhizobiaceae</taxon>
        <taxon>Rhizobium/Agrobacterium group</taxon>
        <taxon>Neorhizobium</taxon>
    </lineage>
</organism>
<evidence type="ECO:0000313" key="5">
    <source>
        <dbReference type="EMBL" id="MEQ1408790.1"/>
    </source>
</evidence>
<name>A0ABV0MA64_9HYPH</name>
<dbReference type="InterPro" id="IPR019888">
    <property type="entry name" value="Tscrpt_reg_AsnC-like"/>
</dbReference>
<evidence type="ECO:0000256" key="2">
    <source>
        <dbReference type="ARBA" id="ARBA00023125"/>
    </source>
</evidence>
<evidence type="ECO:0000256" key="1">
    <source>
        <dbReference type="ARBA" id="ARBA00023015"/>
    </source>
</evidence>
<evidence type="ECO:0000259" key="4">
    <source>
        <dbReference type="PROSITE" id="PS50956"/>
    </source>
</evidence>
<protein>
    <submittedName>
        <fullName evidence="5">Lrp/AsnC family transcriptional regulator</fullName>
    </submittedName>
</protein>
<keyword evidence="3" id="KW-0804">Transcription</keyword>
<dbReference type="InterPro" id="IPR019885">
    <property type="entry name" value="Tscrpt_reg_HTH_AsnC-type_CS"/>
</dbReference>
<dbReference type="Proteomes" id="UP001496627">
    <property type="component" value="Unassembled WGS sequence"/>
</dbReference>
<dbReference type="PROSITE" id="PS00519">
    <property type="entry name" value="HTH_ASNC_1"/>
    <property type="match status" value="1"/>
</dbReference>
<dbReference type="InterPro" id="IPR011991">
    <property type="entry name" value="ArsR-like_HTH"/>
</dbReference>